<keyword evidence="2" id="KW-1185">Reference proteome</keyword>
<dbReference type="RefSeq" id="WP_344346573.1">
    <property type="nucleotide sequence ID" value="NZ_BAAASM010000004.1"/>
</dbReference>
<dbReference type="Pfam" id="PF11528">
    <property type="entry name" value="DUF3224"/>
    <property type="match status" value="1"/>
</dbReference>
<accession>A0ABW0WMQ5</accession>
<sequence>MTEIANSAWETSSWEESNYFEPAGGPPLIRADVKRVFHGDLEGTGEAVLLCCRPDEKSAGYVSTEHIVATLAGRSGTFVVQHGASMGDDQPQTLGFVVPNSGTGGLTGLAGTCAFGHDEEGKAYFRLEYRLP</sequence>
<reference evidence="2" key="1">
    <citation type="journal article" date="2019" name="Int. J. Syst. Evol. Microbiol.">
        <title>The Global Catalogue of Microorganisms (GCM) 10K type strain sequencing project: providing services to taxonomists for standard genome sequencing and annotation.</title>
        <authorList>
            <consortium name="The Broad Institute Genomics Platform"/>
            <consortium name="The Broad Institute Genome Sequencing Center for Infectious Disease"/>
            <person name="Wu L."/>
            <person name="Ma J."/>
        </authorList>
    </citation>
    <scope>NUCLEOTIDE SEQUENCE [LARGE SCALE GENOMIC DNA]</scope>
    <source>
        <strain evidence="2">KCTC 5701</strain>
    </source>
</reference>
<dbReference type="InterPro" id="IPR023159">
    <property type="entry name" value="SO1590-like_sf"/>
</dbReference>
<evidence type="ECO:0000313" key="2">
    <source>
        <dbReference type="Proteomes" id="UP001596065"/>
    </source>
</evidence>
<evidence type="ECO:0000313" key="1">
    <source>
        <dbReference type="EMBL" id="MFC5658758.1"/>
    </source>
</evidence>
<organism evidence="1 2">
    <name type="scientific">Streptomyces nogalater</name>
    <dbReference type="NCBI Taxonomy" id="38314"/>
    <lineage>
        <taxon>Bacteria</taxon>
        <taxon>Bacillati</taxon>
        <taxon>Actinomycetota</taxon>
        <taxon>Actinomycetes</taxon>
        <taxon>Kitasatosporales</taxon>
        <taxon>Streptomycetaceae</taxon>
        <taxon>Streptomyces</taxon>
    </lineage>
</organism>
<comment type="caution">
    <text evidence="1">The sequence shown here is derived from an EMBL/GenBank/DDBJ whole genome shotgun (WGS) entry which is preliminary data.</text>
</comment>
<dbReference type="SUPFAM" id="SSF159238">
    <property type="entry name" value="SO1590-like"/>
    <property type="match status" value="1"/>
</dbReference>
<dbReference type="Proteomes" id="UP001596065">
    <property type="component" value="Unassembled WGS sequence"/>
</dbReference>
<dbReference type="Gene3D" id="2.40.350.10">
    <property type="entry name" value="SO1590-like"/>
    <property type="match status" value="1"/>
</dbReference>
<gene>
    <name evidence="1" type="ORF">ACFP3J_25165</name>
</gene>
<name>A0ABW0WMQ5_STRNO</name>
<dbReference type="InterPro" id="IPR021607">
    <property type="entry name" value="DUF3224"/>
</dbReference>
<protein>
    <submittedName>
        <fullName evidence="1">DUF3224 domain-containing protein</fullName>
    </submittedName>
</protein>
<proteinExistence type="predicted"/>
<dbReference type="EMBL" id="JBHSOE010000050">
    <property type="protein sequence ID" value="MFC5658758.1"/>
    <property type="molecule type" value="Genomic_DNA"/>
</dbReference>